<accession>A0A0G0BLJ3</accession>
<sequence>MKKELIFIFAIILIALLPTAANAQNDNASNIGQEESPGNNYENQNQVQTENQGEDSQLQITNEFQEQEGTGSAEDDKDNGSSQSNRSENALEHMSVVAQKVEELLENKGEFEGLGEKIRVIARDQQNRQKDTESSLNKVDSKSKITKFFFGPDYLSLQEMNRQVEQNRLQIQDLTNMKNQLSNEGDQDEIQEMIQAMIDQNTALEERINSEEGIFSLFGWLAKLFVR</sequence>
<keyword evidence="3" id="KW-0732">Signal</keyword>
<keyword evidence="1" id="KW-0175">Coiled coil</keyword>
<evidence type="ECO:0000256" key="3">
    <source>
        <dbReference type="SAM" id="SignalP"/>
    </source>
</evidence>
<comment type="caution">
    <text evidence="4">The sequence shown here is derived from an EMBL/GenBank/DDBJ whole genome shotgun (WGS) entry which is preliminary data.</text>
</comment>
<protein>
    <recommendedName>
        <fullName evidence="6">DUF5667 domain-containing protein</fullName>
    </recommendedName>
</protein>
<feature type="signal peptide" evidence="3">
    <location>
        <begin position="1"/>
        <end position="23"/>
    </location>
</feature>
<evidence type="ECO:0000256" key="2">
    <source>
        <dbReference type="SAM" id="MobiDB-lite"/>
    </source>
</evidence>
<evidence type="ECO:0008006" key="6">
    <source>
        <dbReference type="Google" id="ProtNLM"/>
    </source>
</evidence>
<dbReference type="AlphaFoldDB" id="A0A0G0BLJ3"/>
<evidence type="ECO:0000313" key="5">
    <source>
        <dbReference type="Proteomes" id="UP000034581"/>
    </source>
</evidence>
<feature type="chain" id="PRO_5002531501" description="DUF5667 domain-containing protein" evidence="3">
    <location>
        <begin position="24"/>
        <end position="227"/>
    </location>
</feature>
<evidence type="ECO:0000313" key="4">
    <source>
        <dbReference type="EMBL" id="KKP70374.1"/>
    </source>
</evidence>
<evidence type="ECO:0000256" key="1">
    <source>
        <dbReference type="SAM" id="Coils"/>
    </source>
</evidence>
<feature type="coiled-coil region" evidence="1">
    <location>
        <begin position="157"/>
        <end position="207"/>
    </location>
</feature>
<name>A0A0G0BLJ3_UNCC3</name>
<dbReference type="EMBL" id="LBQB01000001">
    <property type="protein sequence ID" value="KKP70374.1"/>
    <property type="molecule type" value="Genomic_DNA"/>
</dbReference>
<feature type="region of interest" description="Disordered" evidence="2">
    <location>
        <begin position="27"/>
        <end position="89"/>
    </location>
</feature>
<proteinExistence type="predicted"/>
<dbReference type="Proteomes" id="UP000034581">
    <property type="component" value="Unassembled WGS sequence"/>
</dbReference>
<reference evidence="4 5" key="1">
    <citation type="journal article" date="2015" name="Nature">
        <title>rRNA introns, odd ribosomes, and small enigmatic genomes across a large radiation of phyla.</title>
        <authorList>
            <person name="Brown C.T."/>
            <person name="Hug L.A."/>
            <person name="Thomas B.C."/>
            <person name="Sharon I."/>
            <person name="Castelle C.J."/>
            <person name="Singh A."/>
            <person name="Wilkins M.J."/>
            <person name="Williams K.H."/>
            <person name="Banfield J.F."/>
        </authorList>
    </citation>
    <scope>NUCLEOTIDE SEQUENCE [LARGE SCALE GENOMIC DNA]</scope>
</reference>
<gene>
    <name evidence="4" type="ORF">UR67_C0001G0283</name>
</gene>
<organism evidence="4 5">
    <name type="scientific">candidate division CPR3 bacterium GW2011_GWF2_35_18</name>
    <dbReference type="NCBI Taxonomy" id="1618350"/>
    <lineage>
        <taxon>Bacteria</taxon>
        <taxon>Bacteria division CPR3</taxon>
    </lineage>
</organism>
<feature type="compositionally biased region" description="Polar residues" evidence="2">
    <location>
        <begin position="27"/>
        <end position="70"/>
    </location>
</feature>